<dbReference type="OrthoDB" id="7854479at2"/>
<dbReference type="Proteomes" id="UP000234882">
    <property type="component" value="Chromosome"/>
</dbReference>
<evidence type="ECO:0000313" key="2">
    <source>
        <dbReference type="EMBL" id="AUM75130.1"/>
    </source>
</evidence>
<dbReference type="RefSeq" id="WP_101500475.1">
    <property type="nucleotide sequence ID" value="NZ_CP025583.1"/>
</dbReference>
<protein>
    <recommendedName>
        <fullName evidence="4">CHRD domain-containing protein</fullName>
    </recommendedName>
</protein>
<evidence type="ECO:0000256" key="1">
    <source>
        <dbReference type="SAM" id="SignalP"/>
    </source>
</evidence>
<evidence type="ECO:0008006" key="4">
    <source>
        <dbReference type="Google" id="ProtNLM"/>
    </source>
</evidence>
<keyword evidence="3" id="KW-1185">Reference proteome</keyword>
<proteinExistence type="predicted"/>
<evidence type="ECO:0000313" key="3">
    <source>
        <dbReference type="Proteomes" id="UP000234882"/>
    </source>
</evidence>
<dbReference type="AlphaFoldDB" id="A0A2K9MHM6"/>
<organism evidence="2 3">
    <name type="scientific">Paracoccus jeotgali</name>
    <dbReference type="NCBI Taxonomy" id="2065379"/>
    <lineage>
        <taxon>Bacteria</taxon>
        <taxon>Pseudomonadati</taxon>
        <taxon>Pseudomonadota</taxon>
        <taxon>Alphaproteobacteria</taxon>
        <taxon>Rhodobacterales</taxon>
        <taxon>Paracoccaceae</taxon>
        <taxon>Paracoccus</taxon>
    </lineage>
</organism>
<feature type="chain" id="PRO_5014765819" description="CHRD domain-containing protein" evidence="1">
    <location>
        <begin position="26"/>
        <end position="212"/>
    </location>
</feature>
<reference evidence="3" key="1">
    <citation type="submission" date="2017-12" db="EMBL/GenBank/DDBJ databases">
        <title>Genomic analysis of Paracoccus sp. CBA4604.</title>
        <authorList>
            <person name="Roh S.W."/>
            <person name="Kim J.Y."/>
            <person name="Kim J.S."/>
        </authorList>
    </citation>
    <scope>NUCLEOTIDE SEQUENCE [LARGE SCALE GENOMIC DNA]</scope>
    <source>
        <strain evidence="3">CBA4604</strain>
    </source>
</reference>
<feature type="signal peptide" evidence="1">
    <location>
        <begin position="1"/>
        <end position="25"/>
    </location>
</feature>
<sequence length="212" mass="21817">MRPLTTILGTAAALVALGGAGMAQQSDGTWRADLAPLNAEAAGGEAGGTATLAVSGDTLTITVDATGMPPGIMHLQHFHGFTEGDDASRCPSPEADANGDGVIDLIETEALAGTTMVPFHDDPVSMAIVSDSYPVAADDGTYHYEQSVPLADLTAAFSEAFPGQELDFERRVVFLHGVAEDSQLPDTAQSLGDVPAHVTLPIACGELRKAES</sequence>
<name>A0A2K9MHM6_9RHOB</name>
<gene>
    <name evidence="2" type="ORF">CYR75_13270</name>
</gene>
<dbReference type="KEGG" id="paru:CYR75_13270"/>
<keyword evidence="1" id="KW-0732">Signal</keyword>
<dbReference type="EMBL" id="CP025583">
    <property type="protein sequence ID" value="AUM75130.1"/>
    <property type="molecule type" value="Genomic_DNA"/>
</dbReference>
<accession>A0A2K9MHM6</accession>